<dbReference type="Pfam" id="PF00041">
    <property type="entry name" value="fn3"/>
    <property type="match status" value="2"/>
</dbReference>
<feature type="non-terminal residue" evidence="7">
    <location>
        <position position="1"/>
    </location>
</feature>
<dbReference type="InterPro" id="IPR003961">
    <property type="entry name" value="FN3_dom"/>
</dbReference>
<dbReference type="GO" id="GO:0045214">
    <property type="term" value="P:sarcomere organization"/>
    <property type="evidence" value="ECO:0007669"/>
    <property type="project" value="TreeGrafter"/>
</dbReference>
<dbReference type="SMART" id="SM00060">
    <property type="entry name" value="FN3"/>
    <property type="match status" value="2"/>
</dbReference>
<keyword evidence="4" id="KW-0472">Membrane</keyword>
<feature type="region of interest" description="Disordered" evidence="3">
    <location>
        <begin position="748"/>
        <end position="809"/>
    </location>
</feature>
<dbReference type="InterPro" id="IPR013783">
    <property type="entry name" value="Ig-like_fold"/>
</dbReference>
<dbReference type="InterPro" id="IPR003598">
    <property type="entry name" value="Ig_sub2"/>
</dbReference>
<dbReference type="PROSITE" id="PS50853">
    <property type="entry name" value="FN3"/>
    <property type="match status" value="2"/>
</dbReference>
<gene>
    <name evidence="7" type="ORF">g.36896</name>
</gene>
<dbReference type="FunFam" id="2.60.40.10:FF:001806">
    <property type="entry name" value="Blast:Twitchin"/>
    <property type="match status" value="1"/>
</dbReference>
<sequence>EECGQEEDGMGASTSRQRGKSLSKQAQLESADRPTPPGKPQLVPGTPTSEPDVVTISWEPSQYDGGSKITGYLVEHRRTGSPHWLRSSPVLVRQPQLTLSGLEPGWRYQFRVSAKNAVGYSEPGELSELLTVTLQRTAASAPNFVKELQDLVALENEKAELSVQVKGTPTPTITWYKDGLEIYSSRRQQVLTTNDTSTLLIYQAALSDEGEIKCTATNRVGHAVTKARLRLEAPPSIRLPRQYEEGLIFEKDEVIRLRVAVVGRPSPEVIWVHNSEILQNGGRYEIGHSEKYASLKVDEARRGDRGEYQVRAINKLGEDVASFLVTVTDRPMPPGKAKVVMTLGRSITLSWTSPDDDGGCKIGNYIVEYYRIGWNMWLKAATCRQLTTTLGELIEGSEYKFRVKAENPYGVSDPSEESDVIFIPDPKRGLLEPPEHKYRTLDGENIEKWLEENKYPTDIDSNLIGEELYNTRRNKKYQNKVPVSSKENEEKSPLVKIVSKGLNKPMYKSIHSEDSMSPTVTPEPEIPVVPKRKIKAQKGSDFYEEEISNERKKSKGKLEQNVNKVYEWDKQIPRDEENILHGSSEMMLVLLPNSRATTEERDSRKNEFLTNLYDNDSIAPPMSLSAPELGYGEPIEFTLTRSAISSSELLHERMMSRFYQDISEEDNIRALKRRPSFERKRPSFERRLSFKEKDPFVNSKVKSLEEIRELSKAQLEGIQSSGNNTNDQYTTNDFDKSYKRHVTASTSIFKNDTNNDPDYSKRGYFLPQSSEEDVEYENESVDEEELEEEELSEEEEMLDEEEESEDEYENNEYNVMTASEEDVRRSEYFQEETYHPRSMVPTGSSLKEDLIEKTLQKQKVAEVIDDITTDPEVKNLKKPYSRAGNETKRQNFINQFVGDENINMNIEKDQFIDKNRVTTNFDLLCDNKQPVNTTPMLSAPLKPILKVRDYFQEPLSETKLKNKHEAPLADVEAELNIISKATMDESIKVRTNVSNSKVRLRKKTVRIEEPEGKVLSDDFVENEIGISAAEVARNRRRRSGSLGEETDSQRIVINHYSDLVAEYGKTKSSPKYLDYEELRAAAQKLEMEISNDKTNKFETTKQHITLKENKILTINKNIDGKVQSNNISHEFQAETPNDENKEKQLVVPRQHTIAERKMHRFFDFVLDLVLFLVACWLCVFKDERLAIPLILLLIYRQTFEAIKKKLPSKWVRK</sequence>
<accession>A0A1B6E7E3</accession>
<organism evidence="7">
    <name type="scientific">Clastoptera arizonana</name>
    <name type="common">Arizona spittle bug</name>
    <dbReference type="NCBI Taxonomy" id="38151"/>
    <lineage>
        <taxon>Eukaryota</taxon>
        <taxon>Metazoa</taxon>
        <taxon>Ecdysozoa</taxon>
        <taxon>Arthropoda</taxon>
        <taxon>Hexapoda</taxon>
        <taxon>Insecta</taxon>
        <taxon>Pterygota</taxon>
        <taxon>Neoptera</taxon>
        <taxon>Paraneoptera</taxon>
        <taxon>Hemiptera</taxon>
        <taxon>Auchenorrhyncha</taxon>
        <taxon>Cercopoidea</taxon>
        <taxon>Clastopteridae</taxon>
        <taxon>Clastoptera</taxon>
    </lineage>
</organism>
<dbReference type="InterPro" id="IPR003599">
    <property type="entry name" value="Ig_sub"/>
</dbReference>
<evidence type="ECO:0000259" key="5">
    <source>
        <dbReference type="PROSITE" id="PS50835"/>
    </source>
</evidence>
<feature type="region of interest" description="Disordered" evidence="3">
    <location>
        <begin position="1"/>
        <end position="52"/>
    </location>
</feature>
<dbReference type="SUPFAM" id="SSF48726">
    <property type="entry name" value="Immunoglobulin"/>
    <property type="match status" value="2"/>
</dbReference>
<evidence type="ECO:0000256" key="4">
    <source>
        <dbReference type="SAM" id="Phobius"/>
    </source>
</evidence>
<name>A0A1B6E7E3_9HEMI</name>
<dbReference type="SMART" id="SM00409">
    <property type="entry name" value="IG"/>
    <property type="match status" value="2"/>
</dbReference>
<dbReference type="InterPro" id="IPR050964">
    <property type="entry name" value="Striated_Muscle_Regulatory"/>
</dbReference>
<evidence type="ECO:0000256" key="1">
    <source>
        <dbReference type="ARBA" id="ARBA00022737"/>
    </source>
</evidence>
<protein>
    <recommendedName>
        <fullName evidence="8">Fibronectin type-III domain-containing protein</fullName>
    </recommendedName>
</protein>
<feature type="compositionally biased region" description="Acidic residues" evidence="3">
    <location>
        <begin position="770"/>
        <end position="809"/>
    </location>
</feature>
<dbReference type="CDD" id="cd00063">
    <property type="entry name" value="FN3"/>
    <property type="match status" value="2"/>
</dbReference>
<feature type="compositionally biased region" description="Polar residues" evidence="3">
    <location>
        <begin position="748"/>
        <end position="757"/>
    </location>
</feature>
<dbReference type="Pfam" id="PF07679">
    <property type="entry name" value="I-set"/>
    <property type="match status" value="2"/>
</dbReference>
<dbReference type="SUPFAM" id="SSF49265">
    <property type="entry name" value="Fibronectin type III"/>
    <property type="match status" value="1"/>
</dbReference>
<keyword evidence="1" id="KW-0677">Repeat</keyword>
<feature type="compositionally biased region" description="Polar residues" evidence="3">
    <location>
        <begin position="12"/>
        <end position="28"/>
    </location>
</feature>
<feature type="domain" description="Fibronectin type-III" evidence="6">
    <location>
        <begin position="36"/>
        <end position="136"/>
    </location>
</feature>
<evidence type="ECO:0000259" key="6">
    <source>
        <dbReference type="PROSITE" id="PS50853"/>
    </source>
</evidence>
<feature type="domain" description="Ig-like" evidence="5">
    <location>
        <begin position="142"/>
        <end position="232"/>
    </location>
</feature>
<reference evidence="7" key="1">
    <citation type="submission" date="2015-12" db="EMBL/GenBank/DDBJ databases">
        <title>De novo transcriptome assembly of four potential Pierce s Disease insect vectors from Arizona vineyards.</title>
        <authorList>
            <person name="Tassone E.E."/>
        </authorList>
    </citation>
    <scope>NUCLEOTIDE SEQUENCE</scope>
</reference>
<keyword evidence="2" id="KW-0393">Immunoglobulin domain</keyword>
<proteinExistence type="predicted"/>
<dbReference type="AlphaFoldDB" id="A0A1B6E7E3"/>
<keyword evidence="4" id="KW-0812">Transmembrane</keyword>
<dbReference type="PANTHER" id="PTHR13817:SF167">
    <property type="entry name" value="MYOMESIN AND MYOSIN BINDING PROTEIN"/>
    <property type="match status" value="1"/>
</dbReference>
<dbReference type="SMART" id="SM00408">
    <property type="entry name" value="IGc2"/>
    <property type="match status" value="2"/>
</dbReference>
<evidence type="ECO:0008006" key="8">
    <source>
        <dbReference type="Google" id="ProtNLM"/>
    </source>
</evidence>
<evidence type="ECO:0000256" key="2">
    <source>
        <dbReference type="ARBA" id="ARBA00023319"/>
    </source>
</evidence>
<dbReference type="EMBL" id="GEDC01003448">
    <property type="protein sequence ID" value="JAS33850.1"/>
    <property type="molecule type" value="Transcribed_RNA"/>
</dbReference>
<dbReference type="PRINTS" id="PR00014">
    <property type="entry name" value="FNTYPEIII"/>
</dbReference>
<dbReference type="PANTHER" id="PTHR13817">
    <property type="entry name" value="TITIN"/>
    <property type="match status" value="1"/>
</dbReference>
<dbReference type="FunFam" id="2.60.40.10:FF:000612">
    <property type="entry name" value="palladin isoform X1"/>
    <property type="match status" value="1"/>
</dbReference>
<keyword evidence="4" id="KW-1133">Transmembrane helix</keyword>
<dbReference type="InterPro" id="IPR036179">
    <property type="entry name" value="Ig-like_dom_sf"/>
</dbReference>
<evidence type="ECO:0000313" key="7">
    <source>
        <dbReference type="EMBL" id="JAS33850.1"/>
    </source>
</evidence>
<dbReference type="InterPro" id="IPR013098">
    <property type="entry name" value="Ig_I-set"/>
</dbReference>
<dbReference type="FunFam" id="2.60.40.10:FF:000031">
    <property type="entry name" value="Myosin-binding protein C, slow type"/>
    <property type="match status" value="1"/>
</dbReference>
<dbReference type="InterPro" id="IPR007110">
    <property type="entry name" value="Ig-like_dom"/>
</dbReference>
<evidence type="ECO:0000256" key="3">
    <source>
        <dbReference type="SAM" id="MobiDB-lite"/>
    </source>
</evidence>
<dbReference type="InterPro" id="IPR036116">
    <property type="entry name" value="FN3_sf"/>
</dbReference>
<dbReference type="GO" id="GO:0031430">
    <property type="term" value="C:M band"/>
    <property type="evidence" value="ECO:0007669"/>
    <property type="project" value="TreeGrafter"/>
</dbReference>
<feature type="transmembrane region" description="Helical" evidence="4">
    <location>
        <begin position="1161"/>
        <end position="1180"/>
    </location>
</feature>
<dbReference type="PROSITE" id="PS50835">
    <property type="entry name" value="IG_LIKE"/>
    <property type="match status" value="2"/>
</dbReference>
<dbReference type="Gene3D" id="2.60.40.10">
    <property type="entry name" value="Immunoglobulins"/>
    <property type="match status" value="4"/>
</dbReference>
<feature type="domain" description="Fibronectin type-III" evidence="6">
    <location>
        <begin position="333"/>
        <end position="426"/>
    </location>
</feature>
<feature type="domain" description="Ig-like" evidence="5">
    <location>
        <begin position="234"/>
        <end position="328"/>
    </location>
</feature>